<dbReference type="Proteomes" id="UP000198589">
    <property type="component" value="Unassembled WGS sequence"/>
</dbReference>
<dbReference type="Pfam" id="PF10646">
    <property type="entry name" value="Germane"/>
    <property type="match status" value="1"/>
</dbReference>
<dbReference type="AlphaFoldDB" id="A0A1I2J3N8"/>
<feature type="region of interest" description="Disordered" evidence="1">
    <location>
        <begin position="152"/>
        <end position="220"/>
    </location>
</feature>
<protein>
    <submittedName>
        <fullName evidence="4">Sporulation and spore germination</fullName>
    </submittedName>
</protein>
<keyword evidence="2" id="KW-0732">Signal</keyword>
<dbReference type="SMART" id="SM00909">
    <property type="entry name" value="Germane"/>
    <property type="match status" value="1"/>
</dbReference>
<evidence type="ECO:0000256" key="2">
    <source>
        <dbReference type="SAM" id="SignalP"/>
    </source>
</evidence>
<accession>A0A1I2J3N8</accession>
<organism evidence="4 5">
    <name type="scientific">Blastococcus tunisiensis</name>
    <dbReference type="NCBI Taxonomy" id="1798228"/>
    <lineage>
        <taxon>Bacteria</taxon>
        <taxon>Bacillati</taxon>
        <taxon>Actinomycetota</taxon>
        <taxon>Actinomycetes</taxon>
        <taxon>Geodermatophilales</taxon>
        <taxon>Geodermatophilaceae</taxon>
        <taxon>Blastococcus</taxon>
    </lineage>
</organism>
<evidence type="ECO:0000313" key="4">
    <source>
        <dbReference type="EMBL" id="SFF47341.1"/>
    </source>
</evidence>
<evidence type="ECO:0000313" key="5">
    <source>
        <dbReference type="Proteomes" id="UP000198589"/>
    </source>
</evidence>
<feature type="signal peptide" evidence="2">
    <location>
        <begin position="1"/>
        <end position="23"/>
    </location>
</feature>
<reference evidence="5" key="1">
    <citation type="submission" date="2016-10" db="EMBL/GenBank/DDBJ databases">
        <authorList>
            <person name="Varghese N."/>
            <person name="Submissions S."/>
        </authorList>
    </citation>
    <scope>NUCLEOTIDE SEQUENCE [LARGE SCALE GENOMIC DNA]</scope>
    <source>
        <strain evidence="5">DSM 46838</strain>
    </source>
</reference>
<feature type="compositionally biased region" description="Pro residues" evidence="1">
    <location>
        <begin position="199"/>
        <end position="209"/>
    </location>
</feature>
<evidence type="ECO:0000259" key="3">
    <source>
        <dbReference type="SMART" id="SM00909"/>
    </source>
</evidence>
<dbReference type="OrthoDB" id="4720181at2"/>
<evidence type="ECO:0000256" key="1">
    <source>
        <dbReference type="SAM" id="MobiDB-lite"/>
    </source>
</evidence>
<dbReference type="RefSeq" id="WP_092201505.1">
    <property type="nucleotide sequence ID" value="NZ_FOND01000014.1"/>
</dbReference>
<feature type="domain" description="GerMN" evidence="3">
    <location>
        <begin position="71"/>
        <end position="162"/>
    </location>
</feature>
<dbReference type="EMBL" id="FOND01000014">
    <property type="protein sequence ID" value="SFF47341.1"/>
    <property type="molecule type" value="Genomic_DNA"/>
</dbReference>
<proteinExistence type="predicted"/>
<dbReference type="PROSITE" id="PS51257">
    <property type="entry name" value="PROKAR_LIPOPROTEIN"/>
    <property type="match status" value="1"/>
</dbReference>
<name>A0A1I2J3N8_9ACTN</name>
<sequence>MRTALLALAAVLLVAGCGIDPQARPEVVSIAPPSTGEAGRSGEPDDPQLRVYLVRGARLEPVIRSHPQPGIDAALELLAAGPTRVEVLVGGLRTALPPQSLFPDPSSGDTAVVTIAVTRDFTEISGVSQLLAMAQVVWTVTEDPRVGGVRITEDGRPLEVPTDSGLTRLAVDRDDYLSAAPAAPAPAPSGAPRSEEPGGPAPGTAPPAAPTTGRRRPVPR</sequence>
<feature type="chain" id="PRO_5011670053" evidence="2">
    <location>
        <begin position="24"/>
        <end position="220"/>
    </location>
</feature>
<dbReference type="InterPro" id="IPR019606">
    <property type="entry name" value="GerMN"/>
</dbReference>
<dbReference type="STRING" id="1798228.SAMN05216574_114125"/>
<gene>
    <name evidence="4" type="ORF">SAMN05216574_114125</name>
</gene>
<keyword evidence="5" id="KW-1185">Reference proteome</keyword>